<proteinExistence type="predicted"/>
<feature type="region of interest" description="Disordered" evidence="1">
    <location>
        <begin position="17"/>
        <end position="36"/>
    </location>
</feature>
<keyword evidence="3" id="KW-1185">Reference proteome</keyword>
<reference evidence="2 3" key="1">
    <citation type="submission" date="2016-10" db="EMBL/GenBank/DDBJ databases">
        <authorList>
            <person name="de Groot N.N."/>
        </authorList>
    </citation>
    <scope>NUCLEOTIDE SEQUENCE [LARGE SCALE GENOMIC DNA]</scope>
    <source>
        <strain evidence="2 3">CGMCC 1.11147</strain>
    </source>
</reference>
<dbReference type="Proteomes" id="UP000199004">
    <property type="component" value="Unassembled WGS sequence"/>
</dbReference>
<protein>
    <submittedName>
        <fullName evidence="2">Uncharacterized protein</fullName>
    </submittedName>
</protein>
<dbReference type="EMBL" id="FNIC01000004">
    <property type="protein sequence ID" value="SDN70347.1"/>
    <property type="molecule type" value="Genomic_DNA"/>
</dbReference>
<evidence type="ECO:0000313" key="3">
    <source>
        <dbReference type="Proteomes" id="UP000199004"/>
    </source>
</evidence>
<organism evidence="2 3">
    <name type="scientific">Nocardioides szechwanensis</name>
    <dbReference type="NCBI Taxonomy" id="1005944"/>
    <lineage>
        <taxon>Bacteria</taxon>
        <taxon>Bacillati</taxon>
        <taxon>Actinomycetota</taxon>
        <taxon>Actinomycetes</taxon>
        <taxon>Propionibacteriales</taxon>
        <taxon>Nocardioidaceae</taxon>
        <taxon>Nocardioides</taxon>
    </lineage>
</organism>
<evidence type="ECO:0000256" key="1">
    <source>
        <dbReference type="SAM" id="MobiDB-lite"/>
    </source>
</evidence>
<name>A0A1H0DJB5_9ACTN</name>
<dbReference type="AlphaFoldDB" id="A0A1H0DJB5"/>
<gene>
    <name evidence="2" type="ORF">SAMN05192576_2590</name>
</gene>
<accession>A0A1H0DJB5</accession>
<sequence>MVTVLVAALAVTGCSAEEPDPVPAAPLGEPTETGPPAYDAALASAPAVLALVPDDATTLSVTDFEQVRLVLGASLLTGESPAAERARFWRQAEEDAPLLSTGMLRPVEARLLRDYGFTQDDVAWEASFSGPAGEGWVLSFRDDLDLDAVRRAVDDGVGPLSGAEVDADNRLVSSGTAPDGESSWAADAELVSLVSQAEANATHVQRECVPFEYAFGADVADELAATPAADLAELETLEAWSLSFGGLLATARLGTDRTDVFERMRLAENLPATEPEFAMGFTDGVADPVGGRIGYSMPDPAAAALLTRQRNLPFAVCTD</sequence>
<evidence type="ECO:0000313" key="2">
    <source>
        <dbReference type="EMBL" id="SDN70347.1"/>
    </source>
</evidence>